<gene>
    <name evidence="2" type="ORF">NCTC11432_04600</name>
</gene>
<dbReference type="OrthoDB" id="836646at2"/>
<organism evidence="2 3">
    <name type="scientific">Chryseobacterium gleum</name>
    <name type="common">Flavobacterium gleum</name>
    <dbReference type="NCBI Taxonomy" id="250"/>
    <lineage>
        <taxon>Bacteria</taxon>
        <taxon>Pseudomonadati</taxon>
        <taxon>Bacteroidota</taxon>
        <taxon>Flavobacteriia</taxon>
        <taxon>Flavobacteriales</taxon>
        <taxon>Weeksellaceae</taxon>
        <taxon>Chryseobacterium group</taxon>
        <taxon>Chryseobacterium</taxon>
    </lineage>
</organism>
<keyword evidence="1" id="KW-1133">Transmembrane helix</keyword>
<dbReference type="RefSeq" id="WP_126358694.1">
    <property type="nucleotide sequence ID" value="NZ_LR134289.1"/>
</dbReference>
<feature type="transmembrane region" description="Helical" evidence="1">
    <location>
        <begin position="26"/>
        <end position="47"/>
    </location>
</feature>
<evidence type="ECO:0000256" key="1">
    <source>
        <dbReference type="SAM" id="Phobius"/>
    </source>
</evidence>
<dbReference type="EMBL" id="LR134289">
    <property type="protein sequence ID" value="VEE11061.1"/>
    <property type="molecule type" value="Genomic_DNA"/>
</dbReference>
<keyword evidence="1" id="KW-0472">Membrane</keyword>
<keyword evidence="1" id="KW-0812">Transmembrane</keyword>
<dbReference type="STRING" id="525257.HMPREF0204_15204"/>
<reference evidence="2 3" key="1">
    <citation type="submission" date="2018-12" db="EMBL/GenBank/DDBJ databases">
        <authorList>
            <consortium name="Pathogen Informatics"/>
        </authorList>
    </citation>
    <scope>NUCLEOTIDE SEQUENCE [LARGE SCALE GENOMIC DNA]</scope>
    <source>
        <strain evidence="2 3">NCTC11432</strain>
    </source>
</reference>
<feature type="transmembrane region" description="Helical" evidence="1">
    <location>
        <begin position="53"/>
        <end position="72"/>
    </location>
</feature>
<protein>
    <submittedName>
        <fullName evidence="2">Uncharacterized protein</fullName>
    </submittedName>
</protein>
<accession>A0A3S4NY25</accession>
<dbReference type="AlphaFoldDB" id="A0A3S4NY25"/>
<evidence type="ECO:0000313" key="2">
    <source>
        <dbReference type="EMBL" id="VEE11061.1"/>
    </source>
</evidence>
<dbReference type="Proteomes" id="UP000279227">
    <property type="component" value="Chromosome"/>
</dbReference>
<evidence type="ECO:0000313" key="3">
    <source>
        <dbReference type="Proteomes" id="UP000279227"/>
    </source>
</evidence>
<name>A0A3S4NY25_CHRGE</name>
<proteinExistence type="predicted"/>
<dbReference type="KEGG" id="cgle:NCTC11432_04600"/>
<sequence length="196" mass="21675">MDCEEERADQIASYLKDKEDNIETKLTVGGLVIGASGALASGFLVNKGNANDYLGIGTGIAGAVAGVLILTNKTKVEFYHKRNPLGDIWHAGETSTIFPPAVWYYLNYEDSSDCLRGSLRNQIKQKWMDLGEISGIKAERKRKSLDLYFGAGGKYTAEQLSKRADMLDQIESIVNLMKQDLKEFALAFETIDTPVR</sequence>